<accession>A0A1N7GF62</accession>
<dbReference type="Proteomes" id="UP000186218">
    <property type="component" value="Unassembled WGS sequence"/>
</dbReference>
<dbReference type="OrthoDB" id="9879494at2"/>
<gene>
    <name evidence="1" type="ORF">SAMN05445060_2718</name>
</gene>
<dbReference type="AlphaFoldDB" id="A0A1N7GF62"/>
<proteinExistence type="predicted"/>
<organism evidence="1 2">
    <name type="scientific">Williamsia sterculiae</name>
    <dbReference type="NCBI Taxonomy" id="1344003"/>
    <lineage>
        <taxon>Bacteria</taxon>
        <taxon>Bacillati</taxon>
        <taxon>Actinomycetota</taxon>
        <taxon>Actinomycetes</taxon>
        <taxon>Mycobacteriales</taxon>
        <taxon>Nocardiaceae</taxon>
        <taxon>Williamsia</taxon>
    </lineage>
</organism>
<dbReference type="STRING" id="1344003.SAMN05445060_2718"/>
<sequence>MSRLGRQSGSALVQTISDLQTATDEARSKNQPFGANTVRTYRLYNTTSNNDINLMNLTTSTPQCVEFTVTPKGKVLNPTIVFDFGFQYTTVSGTGTLYSTHAPLVPVNGVQKFRLYLIASPGASFPDLSIAASFWTISDGTYTVEQVAV</sequence>
<keyword evidence="2" id="KW-1185">Reference proteome</keyword>
<name>A0A1N7GF62_9NOCA</name>
<dbReference type="EMBL" id="FTNT01000008">
    <property type="protein sequence ID" value="SIS11265.1"/>
    <property type="molecule type" value="Genomic_DNA"/>
</dbReference>
<reference evidence="1 2" key="1">
    <citation type="submission" date="2017-01" db="EMBL/GenBank/DDBJ databases">
        <authorList>
            <person name="Mah S.A."/>
            <person name="Swanson W.J."/>
            <person name="Moy G.W."/>
            <person name="Vacquier V.D."/>
        </authorList>
    </citation>
    <scope>NUCLEOTIDE SEQUENCE [LARGE SCALE GENOMIC DNA]</scope>
    <source>
        <strain evidence="1 2">CPCC 203464</strain>
    </source>
</reference>
<evidence type="ECO:0000313" key="1">
    <source>
        <dbReference type="EMBL" id="SIS11265.1"/>
    </source>
</evidence>
<evidence type="ECO:0000313" key="2">
    <source>
        <dbReference type="Proteomes" id="UP000186218"/>
    </source>
</evidence>
<dbReference type="RefSeq" id="WP_143690359.1">
    <property type="nucleotide sequence ID" value="NZ_FTNT01000008.1"/>
</dbReference>
<protein>
    <submittedName>
        <fullName evidence="1">Uncharacterized protein</fullName>
    </submittedName>
</protein>